<evidence type="ECO:0000256" key="1">
    <source>
        <dbReference type="SAM" id="MobiDB-lite"/>
    </source>
</evidence>
<comment type="caution">
    <text evidence="2">The sequence shown here is derived from an EMBL/GenBank/DDBJ whole genome shotgun (WGS) entry which is preliminary data.</text>
</comment>
<evidence type="ECO:0000313" key="2">
    <source>
        <dbReference type="EMBL" id="PCC38109.1"/>
    </source>
</evidence>
<keyword evidence="3" id="KW-1185">Reference proteome</keyword>
<protein>
    <submittedName>
        <fullName evidence="2">Uncharacterized protein</fullName>
    </submittedName>
</protein>
<dbReference type="OrthoDB" id="9882841at2"/>
<gene>
    <name evidence="2" type="ORF">CIK66_15305</name>
</gene>
<dbReference type="EMBL" id="NRGR01000025">
    <property type="protein sequence ID" value="PCC38109.1"/>
    <property type="molecule type" value="Genomic_DNA"/>
</dbReference>
<organism evidence="2 3">
    <name type="scientific">Brachybacterium alimentarium</name>
    <dbReference type="NCBI Taxonomy" id="47845"/>
    <lineage>
        <taxon>Bacteria</taxon>
        <taxon>Bacillati</taxon>
        <taxon>Actinomycetota</taxon>
        <taxon>Actinomycetes</taxon>
        <taxon>Micrococcales</taxon>
        <taxon>Dermabacteraceae</taxon>
        <taxon>Brachybacterium</taxon>
    </lineage>
</organism>
<name>A0A2A3YFU3_9MICO</name>
<dbReference type="AlphaFoldDB" id="A0A2A3YFU3"/>
<dbReference type="RefSeq" id="WP_096197662.1">
    <property type="nucleotide sequence ID" value="NZ_JBQQPH010000006.1"/>
</dbReference>
<dbReference type="Proteomes" id="UP000218598">
    <property type="component" value="Unassembled WGS sequence"/>
</dbReference>
<proteinExistence type="predicted"/>
<evidence type="ECO:0000313" key="3">
    <source>
        <dbReference type="Proteomes" id="UP000218598"/>
    </source>
</evidence>
<reference evidence="2 3" key="1">
    <citation type="journal article" date="2017" name="Elife">
        <title>Extensive horizontal gene transfer in cheese-associated bacteria.</title>
        <authorList>
            <person name="Bonham K.S."/>
            <person name="Wolfe B.E."/>
            <person name="Dutton R.J."/>
        </authorList>
    </citation>
    <scope>NUCLEOTIDE SEQUENCE [LARGE SCALE GENOMIC DNA]</scope>
    <source>
        <strain evidence="2 3">341_9</strain>
    </source>
</reference>
<sequence>MEQAEQVDPPVDAMLGPLWVHLDEDQRAALTDAWGAYASAATTNRGYTDQTAALAKLFNEHHSSFRPPLPGPRPWFLLTVIPAPQRDGSHWWVTVEHYQHMTGDWGPGVDGLPPLPVSFCAHHVLEHDVTYQRSMFVTHQVILGGDLGISSQVSLWSQPDGAMSVMQDHLRSTPSLPEVLDRVVPALVKHSDGWDGTDTDARKAARRLKSAHSERRGPGRYELEQIADTYNSAGGQPMRAVQDRYGLTPSTARNRIREARRQGLVTRPAPLGGRPRKTGDQDR</sequence>
<accession>A0A2A3YFU3</accession>
<feature type="region of interest" description="Disordered" evidence="1">
    <location>
        <begin position="248"/>
        <end position="283"/>
    </location>
</feature>